<dbReference type="SMART" id="SM00788">
    <property type="entry name" value="Adenylsucc_synt"/>
    <property type="match status" value="1"/>
</dbReference>
<dbReference type="EC" id="6.3.4.4" evidence="8 10"/>
<dbReference type="UniPathway" id="UPA00075">
    <property type="reaction ID" value="UER00335"/>
</dbReference>
<organism evidence="11 12">
    <name type="scientific">Paludibaculum fermentans</name>
    <dbReference type="NCBI Taxonomy" id="1473598"/>
    <lineage>
        <taxon>Bacteria</taxon>
        <taxon>Pseudomonadati</taxon>
        <taxon>Acidobacteriota</taxon>
        <taxon>Terriglobia</taxon>
        <taxon>Bryobacterales</taxon>
        <taxon>Bryobacteraceae</taxon>
        <taxon>Paludibaculum</taxon>
    </lineage>
</organism>
<feature type="binding site" description="in other chain" evidence="8">
    <location>
        <position position="303"/>
    </location>
    <ligand>
        <name>IMP</name>
        <dbReference type="ChEBI" id="CHEBI:58053"/>
        <note>ligand shared between dimeric partners</note>
    </ligand>
</feature>
<dbReference type="PANTHER" id="PTHR11846:SF0">
    <property type="entry name" value="ADENYLOSUCCINATE SYNTHETASE"/>
    <property type="match status" value="1"/>
</dbReference>
<comment type="subunit">
    <text evidence="1 8">Homodimer.</text>
</comment>
<evidence type="ECO:0000313" key="12">
    <source>
        <dbReference type="Proteomes" id="UP000593892"/>
    </source>
</evidence>
<gene>
    <name evidence="8" type="primary">purA</name>
    <name evidence="11" type="ORF">IRI77_18080</name>
</gene>
<dbReference type="GO" id="GO:0044208">
    <property type="term" value="P:'de novo' AMP biosynthetic process"/>
    <property type="evidence" value="ECO:0007669"/>
    <property type="project" value="UniProtKB-UniRule"/>
</dbReference>
<feature type="binding site" evidence="8">
    <location>
        <begin position="40"/>
        <end position="42"/>
    </location>
    <ligand>
        <name>GTP</name>
        <dbReference type="ChEBI" id="CHEBI:37565"/>
    </ligand>
</feature>
<dbReference type="RefSeq" id="WP_194453428.1">
    <property type="nucleotide sequence ID" value="NZ_CP063849.1"/>
</dbReference>
<dbReference type="InterPro" id="IPR042109">
    <property type="entry name" value="Adenylosuccinate_synth_dom1"/>
</dbReference>
<dbReference type="GO" id="GO:0000287">
    <property type="term" value="F:magnesium ion binding"/>
    <property type="evidence" value="ECO:0007669"/>
    <property type="project" value="UniProtKB-UniRule"/>
</dbReference>
<reference evidence="11 12" key="1">
    <citation type="submission" date="2020-10" db="EMBL/GenBank/DDBJ databases">
        <title>Complete genome sequence of Paludibaculum fermentans P105T, a facultatively anaerobic acidobacterium capable of dissimilatory Fe(III) reduction.</title>
        <authorList>
            <person name="Dedysh S.N."/>
            <person name="Beletsky A.V."/>
            <person name="Kulichevskaya I.S."/>
            <person name="Mardanov A.V."/>
            <person name="Ravin N.V."/>
        </authorList>
    </citation>
    <scope>NUCLEOTIDE SEQUENCE [LARGE SCALE GENOMIC DNA]</scope>
    <source>
        <strain evidence="11 12">P105</strain>
    </source>
</reference>
<dbReference type="InterPro" id="IPR042111">
    <property type="entry name" value="Adenylosuccinate_synth_dom3"/>
</dbReference>
<feature type="binding site" description="in other chain" evidence="8">
    <location>
        <position position="129"/>
    </location>
    <ligand>
        <name>IMP</name>
        <dbReference type="ChEBI" id="CHEBI:58053"/>
        <note>ligand shared between dimeric partners</note>
    </ligand>
</feature>
<dbReference type="KEGG" id="pfer:IRI77_18080"/>
<dbReference type="InterPro" id="IPR033128">
    <property type="entry name" value="Adenylosuccin_syn_Lys_AS"/>
</dbReference>
<keyword evidence="8" id="KW-0963">Cytoplasm</keyword>
<dbReference type="PANTHER" id="PTHR11846">
    <property type="entry name" value="ADENYLOSUCCINATE SYNTHETASE"/>
    <property type="match status" value="1"/>
</dbReference>
<dbReference type="HAMAP" id="MF_00011">
    <property type="entry name" value="Adenylosucc_synth"/>
    <property type="match status" value="1"/>
</dbReference>
<feature type="binding site" evidence="8">
    <location>
        <begin position="299"/>
        <end position="305"/>
    </location>
    <ligand>
        <name>substrate</name>
    </ligand>
</feature>
<dbReference type="FunFam" id="3.90.170.10:FF:000001">
    <property type="entry name" value="Adenylosuccinate synthetase"/>
    <property type="match status" value="1"/>
</dbReference>
<evidence type="ECO:0000256" key="3">
    <source>
        <dbReference type="ARBA" id="ARBA00022723"/>
    </source>
</evidence>
<dbReference type="GO" id="GO:0046040">
    <property type="term" value="P:IMP metabolic process"/>
    <property type="evidence" value="ECO:0007669"/>
    <property type="project" value="TreeGrafter"/>
</dbReference>
<comment type="function">
    <text evidence="8">Plays an important role in the de novo pathway of purine nucleotide biosynthesis. Catalyzes the first committed step in the biosynthesis of AMP from IMP.</text>
</comment>
<feature type="binding site" evidence="8">
    <location>
        <position position="40"/>
    </location>
    <ligand>
        <name>Mg(2+)</name>
        <dbReference type="ChEBI" id="CHEBI:18420"/>
    </ligand>
</feature>
<keyword evidence="4 8" id="KW-0547">Nucleotide-binding</keyword>
<evidence type="ECO:0000256" key="6">
    <source>
        <dbReference type="ARBA" id="ARBA00022842"/>
    </source>
</evidence>
<feature type="binding site" evidence="8">
    <location>
        <begin position="12"/>
        <end position="18"/>
    </location>
    <ligand>
        <name>GTP</name>
        <dbReference type="ChEBI" id="CHEBI:37565"/>
    </ligand>
</feature>
<evidence type="ECO:0000256" key="10">
    <source>
        <dbReference type="RuleBase" id="RU000520"/>
    </source>
</evidence>
<accession>A0A7S7NXU0</accession>
<dbReference type="CDD" id="cd03108">
    <property type="entry name" value="AdSS"/>
    <property type="match status" value="1"/>
</dbReference>
<dbReference type="GO" id="GO:0005737">
    <property type="term" value="C:cytoplasm"/>
    <property type="evidence" value="ECO:0007669"/>
    <property type="project" value="UniProtKB-SubCell"/>
</dbReference>
<dbReference type="InterPro" id="IPR018220">
    <property type="entry name" value="Adenylosuccin_syn_GTP-bd"/>
</dbReference>
<dbReference type="Gene3D" id="3.90.170.10">
    <property type="entry name" value="Adenylosuccinate Synthetase, subunit A, domain 3"/>
    <property type="match status" value="1"/>
</dbReference>
<dbReference type="Proteomes" id="UP000593892">
    <property type="component" value="Chromosome"/>
</dbReference>
<dbReference type="InterPro" id="IPR042110">
    <property type="entry name" value="Adenylosuccinate_synth_dom2"/>
</dbReference>
<dbReference type="Gene3D" id="3.40.440.10">
    <property type="entry name" value="Adenylosuccinate Synthetase, subunit A, domain 1"/>
    <property type="match status" value="1"/>
</dbReference>
<dbReference type="Gene3D" id="1.10.300.10">
    <property type="entry name" value="Adenylosuccinate Synthetase, subunit A, domain 2"/>
    <property type="match status" value="1"/>
</dbReference>
<comment type="subcellular location">
    <subcellularLocation>
        <location evidence="8">Cytoplasm</location>
    </subcellularLocation>
</comment>
<feature type="binding site" description="in other chain" evidence="8">
    <location>
        <position position="239"/>
    </location>
    <ligand>
        <name>IMP</name>
        <dbReference type="ChEBI" id="CHEBI:58053"/>
        <note>ligand shared between dimeric partners</note>
    </ligand>
</feature>
<keyword evidence="5 8" id="KW-0658">Purine biosynthesis</keyword>
<keyword evidence="2 8" id="KW-0436">Ligase</keyword>
<feature type="active site" description="Proton donor" evidence="8">
    <location>
        <position position="41"/>
    </location>
</feature>
<comment type="catalytic activity">
    <reaction evidence="8 10">
        <text>IMP + L-aspartate + GTP = N(6)-(1,2-dicarboxyethyl)-AMP + GDP + phosphate + 2 H(+)</text>
        <dbReference type="Rhea" id="RHEA:15753"/>
        <dbReference type="ChEBI" id="CHEBI:15378"/>
        <dbReference type="ChEBI" id="CHEBI:29991"/>
        <dbReference type="ChEBI" id="CHEBI:37565"/>
        <dbReference type="ChEBI" id="CHEBI:43474"/>
        <dbReference type="ChEBI" id="CHEBI:57567"/>
        <dbReference type="ChEBI" id="CHEBI:58053"/>
        <dbReference type="ChEBI" id="CHEBI:58189"/>
        <dbReference type="EC" id="6.3.4.4"/>
    </reaction>
</comment>
<feature type="binding site" description="in other chain" evidence="8">
    <location>
        <begin position="13"/>
        <end position="16"/>
    </location>
    <ligand>
        <name>IMP</name>
        <dbReference type="ChEBI" id="CHEBI:58053"/>
        <note>ligand shared between dimeric partners</note>
    </ligand>
</feature>
<evidence type="ECO:0000256" key="8">
    <source>
        <dbReference type="HAMAP-Rule" id="MF_00011"/>
    </source>
</evidence>
<keyword evidence="12" id="KW-1185">Reference proteome</keyword>
<feature type="active site" evidence="9">
    <location>
        <position position="140"/>
    </location>
</feature>
<evidence type="ECO:0000256" key="1">
    <source>
        <dbReference type="ARBA" id="ARBA00011738"/>
    </source>
</evidence>
<feature type="binding site" evidence="8">
    <location>
        <begin position="331"/>
        <end position="333"/>
    </location>
    <ligand>
        <name>GTP</name>
        <dbReference type="ChEBI" id="CHEBI:37565"/>
    </ligand>
</feature>
<keyword evidence="3 8" id="KW-0479">Metal-binding</keyword>
<evidence type="ECO:0000256" key="9">
    <source>
        <dbReference type="PROSITE-ProRule" id="PRU10134"/>
    </source>
</evidence>
<dbReference type="AlphaFoldDB" id="A0A7S7NXU0"/>
<dbReference type="InterPro" id="IPR027417">
    <property type="entry name" value="P-loop_NTPase"/>
</dbReference>
<dbReference type="PROSITE" id="PS01266">
    <property type="entry name" value="ADENYLOSUCCIN_SYN_1"/>
    <property type="match status" value="1"/>
</dbReference>
<feature type="binding site" evidence="8">
    <location>
        <position position="305"/>
    </location>
    <ligand>
        <name>GTP</name>
        <dbReference type="ChEBI" id="CHEBI:37565"/>
    </ligand>
</feature>
<evidence type="ECO:0000256" key="4">
    <source>
        <dbReference type="ARBA" id="ARBA00022741"/>
    </source>
</evidence>
<feature type="binding site" description="in other chain" evidence="8">
    <location>
        <position position="224"/>
    </location>
    <ligand>
        <name>IMP</name>
        <dbReference type="ChEBI" id="CHEBI:58053"/>
        <note>ligand shared between dimeric partners</note>
    </ligand>
</feature>
<keyword evidence="7 8" id="KW-0342">GTP-binding</keyword>
<dbReference type="NCBIfam" id="TIGR00184">
    <property type="entry name" value="purA"/>
    <property type="match status" value="1"/>
</dbReference>
<feature type="binding site" evidence="8">
    <location>
        <begin position="413"/>
        <end position="415"/>
    </location>
    <ligand>
        <name>GTP</name>
        <dbReference type="ChEBI" id="CHEBI:37565"/>
    </ligand>
</feature>
<sequence>MSNLIVLGAQWGDEGKGKIVDLFSENFDVVARYQGGHNAGHTVQVGDKKFVLKLIPSGVLHPGVQVVIGNGVVVDPQALLDEMEMLEKAGVDVRGQIHISNRAHIIFPFHRMVEKVSEGREDRTAIGTTSRGIGPCYEDKIGRRGIRMADLLNPAVFDKLYDFLGEDKATTAKAFGIANDLKIEEIRESYKAMAERIRPVVCDTAKLLNDAIAAGKRVLFEGAQGTMLDIDFGTYPFVTSSSAAAGGACTGTGVPPTKIDGILGVSKAYITRVGAGPFPSEDFGPEGERIRQAGREFGSVTGRPRRCGWFDAPLLRYTAMVNGFDSLIVTKLDVLDGVPSIKVCTAYKVNGELMDTMPPENALMEKIEPVYEELPGWSQPTANVTSYDELPKEAKDYIAFLEEKSGVEVGCVSTGPERNQTIVRSGSKMEKLLG</sequence>
<comment type="similarity">
    <text evidence="8 10">Belongs to the adenylosuccinate synthetase family.</text>
</comment>
<dbReference type="Pfam" id="PF00709">
    <property type="entry name" value="Adenylsucc_synt"/>
    <property type="match status" value="1"/>
</dbReference>
<comment type="pathway">
    <text evidence="8 10">Purine metabolism; AMP biosynthesis via de novo pathway; AMP from IMP: step 1/2.</text>
</comment>
<comment type="cofactor">
    <cofactor evidence="8">
        <name>Mg(2+)</name>
        <dbReference type="ChEBI" id="CHEBI:18420"/>
    </cofactor>
    <text evidence="8">Binds 1 Mg(2+) ion per subunit.</text>
</comment>
<dbReference type="GO" id="GO:0004019">
    <property type="term" value="F:adenylosuccinate synthase activity"/>
    <property type="evidence" value="ECO:0007669"/>
    <property type="project" value="UniProtKB-UniRule"/>
</dbReference>
<feature type="binding site" evidence="8">
    <location>
        <position position="143"/>
    </location>
    <ligand>
        <name>IMP</name>
        <dbReference type="ChEBI" id="CHEBI:58053"/>
        <note>ligand shared between dimeric partners</note>
    </ligand>
</feature>
<feature type="binding site" description="in other chain" evidence="8">
    <location>
        <begin position="38"/>
        <end position="41"/>
    </location>
    <ligand>
        <name>IMP</name>
        <dbReference type="ChEBI" id="CHEBI:58053"/>
        <note>ligand shared between dimeric partners</note>
    </ligand>
</feature>
<feature type="binding site" evidence="8">
    <location>
        <position position="13"/>
    </location>
    <ligand>
        <name>Mg(2+)</name>
        <dbReference type="ChEBI" id="CHEBI:18420"/>
    </ligand>
</feature>
<dbReference type="NCBIfam" id="NF002223">
    <property type="entry name" value="PRK01117.1"/>
    <property type="match status" value="1"/>
</dbReference>
<name>A0A7S7NXU0_PALFE</name>
<dbReference type="PROSITE" id="PS00513">
    <property type="entry name" value="ADENYLOSUCCIN_SYN_2"/>
    <property type="match status" value="1"/>
</dbReference>
<dbReference type="GO" id="GO:0005525">
    <property type="term" value="F:GTP binding"/>
    <property type="evidence" value="ECO:0007669"/>
    <property type="project" value="UniProtKB-UniRule"/>
</dbReference>
<evidence type="ECO:0000256" key="7">
    <source>
        <dbReference type="ARBA" id="ARBA00023134"/>
    </source>
</evidence>
<evidence type="ECO:0000256" key="5">
    <source>
        <dbReference type="ARBA" id="ARBA00022755"/>
    </source>
</evidence>
<feature type="active site" description="Proton acceptor" evidence="8">
    <location>
        <position position="13"/>
    </location>
</feature>
<keyword evidence="6 8" id="KW-0460">Magnesium</keyword>
<evidence type="ECO:0000313" key="11">
    <source>
        <dbReference type="EMBL" id="QOY91774.1"/>
    </source>
</evidence>
<dbReference type="InterPro" id="IPR001114">
    <property type="entry name" value="Adenylosuccinate_synthetase"/>
</dbReference>
<dbReference type="FunFam" id="1.10.300.10:FF:000001">
    <property type="entry name" value="Adenylosuccinate synthetase"/>
    <property type="match status" value="1"/>
</dbReference>
<dbReference type="EMBL" id="CP063849">
    <property type="protein sequence ID" value="QOY91774.1"/>
    <property type="molecule type" value="Genomic_DNA"/>
</dbReference>
<protein>
    <recommendedName>
        <fullName evidence="8 10">Adenylosuccinate synthetase</fullName>
        <shortName evidence="8">AMPSase</shortName>
        <shortName evidence="8">AdSS</shortName>
        <ecNumber evidence="8 10">6.3.4.4</ecNumber>
    </recommendedName>
    <alternativeName>
        <fullName evidence="8">IMP--aspartate ligase</fullName>
    </alternativeName>
</protein>
<dbReference type="SUPFAM" id="SSF52540">
    <property type="entry name" value="P-loop containing nucleoside triphosphate hydrolases"/>
    <property type="match status" value="1"/>
</dbReference>
<proteinExistence type="inferred from homology"/>
<evidence type="ECO:0000256" key="2">
    <source>
        <dbReference type="ARBA" id="ARBA00022598"/>
    </source>
</evidence>